<dbReference type="SUPFAM" id="SSF46689">
    <property type="entry name" value="Homeodomain-like"/>
    <property type="match status" value="2"/>
</dbReference>
<name>A0A2T0TMZ5_9BACT</name>
<dbReference type="PANTHER" id="PTHR46796">
    <property type="entry name" value="HTH-TYPE TRANSCRIPTIONAL ACTIVATOR RHAS-RELATED"/>
    <property type="match status" value="1"/>
</dbReference>
<dbReference type="PROSITE" id="PS01124">
    <property type="entry name" value="HTH_ARAC_FAMILY_2"/>
    <property type="match status" value="1"/>
</dbReference>
<keyword evidence="1" id="KW-0805">Transcription regulation</keyword>
<dbReference type="OrthoDB" id="9779074at2"/>
<keyword evidence="3" id="KW-0804">Transcription</keyword>
<dbReference type="Pfam" id="PF06719">
    <property type="entry name" value="AraC_N"/>
    <property type="match status" value="1"/>
</dbReference>
<dbReference type="InterPro" id="IPR050204">
    <property type="entry name" value="AraC_XylS_family_regulators"/>
</dbReference>
<dbReference type="PROSITE" id="PS00041">
    <property type="entry name" value="HTH_ARAC_FAMILY_1"/>
    <property type="match status" value="1"/>
</dbReference>
<keyword evidence="6" id="KW-1185">Reference proteome</keyword>
<evidence type="ECO:0000259" key="4">
    <source>
        <dbReference type="PROSITE" id="PS01124"/>
    </source>
</evidence>
<feature type="domain" description="HTH araC/xylS-type" evidence="4">
    <location>
        <begin position="208"/>
        <end position="306"/>
    </location>
</feature>
<organism evidence="5 6">
    <name type="scientific">Spirosoma oryzae</name>
    <dbReference type="NCBI Taxonomy" id="1469603"/>
    <lineage>
        <taxon>Bacteria</taxon>
        <taxon>Pseudomonadati</taxon>
        <taxon>Bacteroidota</taxon>
        <taxon>Cytophagia</taxon>
        <taxon>Cytophagales</taxon>
        <taxon>Cytophagaceae</taxon>
        <taxon>Spirosoma</taxon>
    </lineage>
</organism>
<comment type="caution">
    <text evidence="5">The sequence shown here is derived from an EMBL/GenBank/DDBJ whole genome shotgun (WGS) entry which is preliminary data.</text>
</comment>
<dbReference type="InterPro" id="IPR020449">
    <property type="entry name" value="Tscrpt_reg_AraC-type_HTH"/>
</dbReference>
<accession>A0A2T0TMZ5</accession>
<dbReference type="Proteomes" id="UP000238375">
    <property type="component" value="Unassembled WGS sequence"/>
</dbReference>
<dbReference type="InterPro" id="IPR018062">
    <property type="entry name" value="HTH_AraC-typ_CS"/>
</dbReference>
<gene>
    <name evidence="5" type="ORF">CLV58_10153</name>
</gene>
<evidence type="ECO:0000313" key="6">
    <source>
        <dbReference type="Proteomes" id="UP000238375"/>
    </source>
</evidence>
<keyword evidence="2" id="KW-0238">DNA-binding</keyword>
<dbReference type="SMART" id="SM00342">
    <property type="entry name" value="HTH_ARAC"/>
    <property type="match status" value="1"/>
</dbReference>
<dbReference type="InterPro" id="IPR009594">
    <property type="entry name" value="Tscrpt_reg_HTH_AraC_N"/>
</dbReference>
<dbReference type="InterPro" id="IPR009057">
    <property type="entry name" value="Homeodomain-like_sf"/>
</dbReference>
<reference evidence="5 6" key="1">
    <citation type="submission" date="2018-03" db="EMBL/GenBank/DDBJ databases">
        <title>Genomic Encyclopedia of Archaeal and Bacterial Type Strains, Phase II (KMG-II): from individual species to whole genera.</title>
        <authorList>
            <person name="Goeker M."/>
        </authorList>
    </citation>
    <scope>NUCLEOTIDE SEQUENCE [LARGE SCALE GENOMIC DNA]</scope>
    <source>
        <strain evidence="5 6">DSM 28354</strain>
    </source>
</reference>
<evidence type="ECO:0000313" key="5">
    <source>
        <dbReference type="EMBL" id="PRY46989.1"/>
    </source>
</evidence>
<proteinExistence type="predicted"/>
<dbReference type="GO" id="GO:0043565">
    <property type="term" value="F:sequence-specific DNA binding"/>
    <property type="evidence" value="ECO:0007669"/>
    <property type="project" value="InterPro"/>
</dbReference>
<dbReference type="InterPro" id="IPR018060">
    <property type="entry name" value="HTH_AraC"/>
</dbReference>
<dbReference type="GO" id="GO:0003700">
    <property type="term" value="F:DNA-binding transcription factor activity"/>
    <property type="evidence" value="ECO:0007669"/>
    <property type="project" value="InterPro"/>
</dbReference>
<dbReference type="PRINTS" id="PR00032">
    <property type="entry name" value="HTHARAC"/>
</dbReference>
<dbReference type="RefSeq" id="WP_106135758.1">
    <property type="nucleotide sequence ID" value="NZ_PVTE01000001.1"/>
</dbReference>
<dbReference type="EMBL" id="PVTE01000001">
    <property type="protein sequence ID" value="PRY46989.1"/>
    <property type="molecule type" value="Genomic_DNA"/>
</dbReference>
<evidence type="ECO:0000256" key="2">
    <source>
        <dbReference type="ARBA" id="ARBA00023125"/>
    </source>
</evidence>
<dbReference type="PANTHER" id="PTHR46796:SF6">
    <property type="entry name" value="ARAC SUBFAMILY"/>
    <property type="match status" value="1"/>
</dbReference>
<protein>
    <submittedName>
        <fullName evidence="5">AraC family transcriptional regulator</fullName>
    </submittedName>
</protein>
<dbReference type="Gene3D" id="1.10.10.60">
    <property type="entry name" value="Homeodomain-like"/>
    <property type="match status" value="2"/>
</dbReference>
<evidence type="ECO:0000256" key="3">
    <source>
        <dbReference type="ARBA" id="ARBA00023163"/>
    </source>
</evidence>
<dbReference type="Pfam" id="PF12833">
    <property type="entry name" value="HTH_18"/>
    <property type="match status" value="1"/>
</dbReference>
<evidence type="ECO:0000256" key="1">
    <source>
        <dbReference type="ARBA" id="ARBA00023015"/>
    </source>
</evidence>
<dbReference type="AlphaFoldDB" id="A0A2T0TMZ5"/>
<sequence length="309" mass="35369">MNRLQSSPFDINRHLSSRRLEQEVENRTAYTIDAAELNIYETHHVAEKVELTFTSPVLASMIRGKKVMHLADAPAFDFLPGESVIVPSQELMRIDFPDAHLQNPTQCLALAIDADKVKQVTDLLNERAPLVDNEQGWQFGQTNYFLTNDEPINQLISRLIYIFTENNKAKDVFANLVLQELVVRLMQTQARTLLLTQGAGTASVNRLAHVAQYINRHLSRSLHIRELANEACMSEPNFYRTFKQTFGLTPVDYINQQRISLASKLLRTTNRCLADISLECGFNNLTYFMKLFRREKGLSPAQFRRQVTP</sequence>